<feature type="transmembrane region" description="Helical" evidence="7">
    <location>
        <begin position="100"/>
        <end position="121"/>
    </location>
</feature>
<comment type="subcellular location">
    <subcellularLocation>
        <location evidence="1 7">Cell membrane</location>
        <topology evidence="1 7">Multi-pass membrane protein</topology>
    </subcellularLocation>
</comment>
<organism evidence="10 11">
    <name type="scientific">Candidatus Lumbricidiphila eiseniae</name>
    <dbReference type="NCBI Taxonomy" id="1969409"/>
    <lineage>
        <taxon>Bacteria</taxon>
        <taxon>Bacillati</taxon>
        <taxon>Actinomycetota</taxon>
        <taxon>Actinomycetes</taxon>
        <taxon>Micrococcales</taxon>
        <taxon>Microbacteriaceae</taxon>
        <taxon>Candidatus Lumbricidiphila</taxon>
    </lineage>
</organism>
<dbReference type="CDD" id="cd06261">
    <property type="entry name" value="TM_PBP2"/>
    <property type="match status" value="1"/>
</dbReference>
<dbReference type="GO" id="GO:0055085">
    <property type="term" value="P:transmembrane transport"/>
    <property type="evidence" value="ECO:0007669"/>
    <property type="project" value="InterPro"/>
</dbReference>
<dbReference type="InterPro" id="IPR035906">
    <property type="entry name" value="MetI-like_sf"/>
</dbReference>
<protein>
    <recommendedName>
        <fullName evidence="9">ABC transmembrane type-1 domain-containing protein</fullName>
    </recommendedName>
</protein>
<name>A0A2A6FRL4_9MICO</name>
<evidence type="ECO:0000259" key="9">
    <source>
        <dbReference type="PROSITE" id="PS50928"/>
    </source>
</evidence>
<evidence type="ECO:0000256" key="4">
    <source>
        <dbReference type="ARBA" id="ARBA00022692"/>
    </source>
</evidence>
<keyword evidence="4 7" id="KW-0812">Transmembrane</keyword>
<feature type="region of interest" description="Disordered" evidence="8">
    <location>
        <begin position="1"/>
        <end position="29"/>
    </location>
</feature>
<feature type="transmembrane region" description="Helical" evidence="7">
    <location>
        <begin position="33"/>
        <end position="59"/>
    </location>
</feature>
<feature type="domain" description="ABC transmembrane type-1" evidence="9">
    <location>
        <begin position="96"/>
        <end position="308"/>
    </location>
</feature>
<evidence type="ECO:0000313" key="11">
    <source>
        <dbReference type="Proteomes" id="UP000219994"/>
    </source>
</evidence>
<dbReference type="GO" id="GO:0005886">
    <property type="term" value="C:plasma membrane"/>
    <property type="evidence" value="ECO:0007669"/>
    <property type="project" value="UniProtKB-SubCell"/>
</dbReference>
<reference evidence="11" key="1">
    <citation type="submission" date="2017-03" db="EMBL/GenBank/DDBJ databases">
        <authorList>
            <person name="Lund M.B."/>
        </authorList>
    </citation>
    <scope>NUCLEOTIDE SEQUENCE [LARGE SCALE GENOMIC DNA]</scope>
</reference>
<dbReference type="Pfam" id="PF00528">
    <property type="entry name" value="BPD_transp_1"/>
    <property type="match status" value="1"/>
</dbReference>
<dbReference type="SUPFAM" id="SSF161098">
    <property type="entry name" value="MetI-like"/>
    <property type="match status" value="1"/>
</dbReference>
<evidence type="ECO:0000256" key="1">
    <source>
        <dbReference type="ARBA" id="ARBA00004651"/>
    </source>
</evidence>
<dbReference type="InterPro" id="IPR000515">
    <property type="entry name" value="MetI-like"/>
</dbReference>
<feature type="transmembrane region" description="Helical" evidence="7">
    <location>
        <begin position="182"/>
        <end position="206"/>
    </location>
</feature>
<proteinExistence type="inferred from homology"/>
<evidence type="ECO:0000313" key="10">
    <source>
        <dbReference type="EMBL" id="PDQ35308.1"/>
    </source>
</evidence>
<evidence type="ECO:0000256" key="8">
    <source>
        <dbReference type="SAM" id="MobiDB-lite"/>
    </source>
</evidence>
<keyword evidence="3" id="KW-1003">Cell membrane</keyword>
<comment type="caution">
    <text evidence="10">The sequence shown here is derived from an EMBL/GenBank/DDBJ whole genome shotgun (WGS) entry which is preliminary data.</text>
</comment>
<dbReference type="PANTHER" id="PTHR43005">
    <property type="entry name" value="BLR7065 PROTEIN"/>
    <property type="match status" value="1"/>
</dbReference>
<dbReference type="Proteomes" id="UP000219994">
    <property type="component" value="Unassembled WGS sequence"/>
</dbReference>
<evidence type="ECO:0000256" key="7">
    <source>
        <dbReference type="RuleBase" id="RU363032"/>
    </source>
</evidence>
<keyword evidence="5 7" id="KW-1133">Transmembrane helix</keyword>
<sequence>MSAPATHQVTVKPDEREIAPPSRSPRGRRPRDILSRASLALPAAIIIVPLLVIIVVQGLQLVTHGENLLRPGSADRFVGFDNVLRAFSDPTLFGSIRVTLIYVFVGVGIEMVLGVAVALALHGRVPGKGILRALILIPMVLTPVVAGLMWRLLLDPTSGFINWFLDTVGIGGHAFLADPATALGTVILVEVWQNTPFVVIIVLAGLESLDPSPFEAAQVDGATGLRLLRHITLPLLVPVLSIVILLRVIDAVKTFAIINTMTKGGPGTSTLAISNYVYRIGFETFDIGYATTVGVLVSLAVLVILFPTTTRLMGLRVRKVRG</sequence>
<feature type="transmembrane region" description="Helical" evidence="7">
    <location>
        <begin position="227"/>
        <end position="249"/>
    </location>
</feature>
<dbReference type="AlphaFoldDB" id="A0A2A6FRL4"/>
<evidence type="ECO:0000256" key="3">
    <source>
        <dbReference type="ARBA" id="ARBA00022475"/>
    </source>
</evidence>
<feature type="transmembrane region" description="Helical" evidence="7">
    <location>
        <begin position="133"/>
        <end position="153"/>
    </location>
</feature>
<accession>A0A2A6FRL4</accession>
<dbReference type="Gene3D" id="1.10.3720.10">
    <property type="entry name" value="MetI-like"/>
    <property type="match status" value="1"/>
</dbReference>
<feature type="transmembrane region" description="Helical" evidence="7">
    <location>
        <begin position="287"/>
        <end position="306"/>
    </location>
</feature>
<dbReference type="PROSITE" id="PS50928">
    <property type="entry name" value="ABC_TM1"/>
    <property type="match status" value="1"/>
</dbReference>
<gene>
    <name evidence="10" type="ORF">B5766_06835</name>
</gene>
<evidence type="ECO:0000256" key="2">
    <source>
        <dbReference type="ARBA" id="ARBA00022448"/>
    </source>
</evidence>
<dbReference type="EMBL" id="NAEP01000036">
    <property type="protein sequence ID" value="PDQ35308.1"/>
    <property type="molecule type" value="Genomic_DNA"/>
</dbReference>
<dbReference type="PANTHER" id="PTHR43005:SF1">
    <property type="entry name" value="SPERMIDINE_PUTRESCINE TRANSPORT SYSTEM PERMEASE PROTEIN"/>
    <property type="match status" value="1"/>
</dbReference>
<comment type="similarity">
    <text evidence="7">Belongs to the binding-protein-dependent transport system permease family.</text>
</comment>
<keyword evidence="6 7" id="KW-0472">Membrane</keyword>
<keyword evidence="2 7" id="KW-0813">Transport</keyword>
<evidence type="ECO:0000256" key="5">
    <source>
        <dbReference type="ARBA" id="ARBA00022989"/>
    </source>
</evidence>
<evidence type="ECO:0000256" key="6">
    <source>
        <dbReference type="ARBA" id="ARBA00023136"/>
    </source>
</evidence>